<dbReference type="EMBL" id="SJPS01000001">
    <property type="protein sequence ID" value="TWU30357.1"/>
    <property type="molecule type" value="Genomic_DNA"/>
</dbReference>
<dbReference type="OrthoDB" id="291485at2"/>
<protein>
    <submittedName>
        <fullName evidence="1">Uncharacterized protein</fullName>
    </submittedName>
</protein>
<dbReference type="AlphaFoldDB" id="A0A5C6D3W4"/>
<comment type="caution">
    <text evidence="1">The sequence shown here is derived from an EMBL/GenBank/DDBJ whole genome shotgun (WGS) entry which is preliminary data.</text>
</comment>
<sequence length="97" mass="9507">MGGGRCGMGNGGMCGNGGIGNGGRTMCGACGGRGCGACGGCGFVGAIASGFCPHAGGYPESYNFTPGPPVGQTAYPYYTVRGPRDFLQNNPPSIGPY</sequence>
<gene>
    <name evidence="1" type="ORF">Pla144_11430</name>
</gene>
<dbReference type="Proteomes" id="UP000318437">
    <property type="component" value="Unassembled WGS sequence"/>
</dbReference>
<proteinExistence type="predicted"/>
<reference evidence="1 2" key="1">
    <citation type="submission" date="2019-02" db="EMBL/GenBank/DDBJ databases">
        <title>Deep-cultivation of Planctomycetes and their phenomic and genomic characterization uncovers novel biology.</title>
        <authorList>
            <person name="Wiegand S."/>
            <person name="Jogler M."/>
            <person name="Boedeker C."/>
            <person name="Pinto D."/>
            <person name="Vollmers J."/>
            <person name="Rivas-Marin E."/>
            <person name="Kohn T."/>
            <person name="Peeters S.H."/>
            <person name="Heuer A."/>
            <person name="Rast P."/>
            <person name="Oberbeckmann S."/>
            <person name="Bunk B."/>
            <person name="Jeske O."/>
            <person name="Meyerdierks A."/>
            <person name="Storesund J.E."/>
            <person name="Kallscheuer N."/>
            <person name="Luecker S."/>
            <person name="Lage O.M."/>
            <person name="Pohl T."/>
            <person name="Merkel B.J."/>
            <person name="Hornburger P."/>
            <person name="Mueller R.-W."/>
            <person name="Bruemmer F."/>
            <person name="Labrenz M."/>
            <person name="Spormann A.M."/>
            <person name="Op Den Camp H."/>
            <person name="Overmann J."/>
            <person name="Amann R."/>
            <person name="Jetten M.S.M."/>
            <person name="Mascher T."/>
            <person name="Medema M.H."/>
            <person name="Devos D.P."/>
            <person name="Kaster A.-K."/>
            <person name="Ovreas L."/>
            <person name="Rohde M."/>
            <person name="Galperin M.Y."/>
            <person name="Jogler C."/>
        </authorList>
    </citation>
    <scope>NUCLEOTIDE SEQUENCE [LARGE SCALE GENOMIC DNA]</scope>
    <source>
        <strain evidence="1 2">Pla144</strain>
    </source>
</reference>
<keyword evidence="2" id="KW-1185">Reference proteome</keyword>
<evidence type="ECO:0000313" key="1">
    <source>
        <dbReference type="EMBL" id="TWU30357.1"/>
    </source>
</evidence>
<dbReference type="RefSeq" id="WP_146448525.1">
    <property type="nucleotide sequence ID" value="NZ_SJPS01000001.1"/>
</dbReference>
<organism evidence="1 2">
    <name type="scientific">Bythopirellula polymerisocia</name>
    <dbReference type="NCBI Taxonomy" id="2528003"/>
    <lineage>
        <taxon>Bacteria</taxon>
        <taxon>Pseudomonadati</taxon>
        <taxon>Planctomycetota</taxon>
        <taxon>Planctomycetia</taxon>
        <taxon>Pirellulales</taxon>
        <taxon>Lacipirellulaceae</taxon>
        <taxon>Bythopirellula</taxon>
    </lineage>
</organism>
<name>A0A5C6D3W4_9BACT</name>
<evidence type="ECO:0000313" key="2">
    <source>
        <dbReference type="Proteomes" id="UP000318437"/>
    </source>
</evidence>
<accession>A0A5C6D3W4</accession>